<evidence type="ECO:0000259" key="4">
    <source>
        <dbReference type="PROSITE" id="PS50009"/>
    </source>
</evidence>
<feature type="region of interest" description="Disordered" evidence="3">
    <location>
        <begin position="328"/>
        <end position="377"/>
    </location>
</feature>
<feature type="compositionally biased region" description="Basic and acidic residues" evidence="3">
    <location>
        <begin position="1148"/>
        <end position="1159"/>
    </location>
</feature>
<feature type="compositionally biased region" description="Polar residues" evidence="3">
    <location>
        <begin position="907"/>
        <end position="918"/>
    </location>
</feature>
<dbReference type="EMBL" id="MU001687">
    <property type="protein sequence ID" value="KAF2455233.1"/>
    <property type="molecule type" value="Genomic_DNA"/>
</dbReference>
<dbReference type="PANTHER" id="PTHR23113:SF363">
    <property type="entry name" value="PROTEIN SON OF SEVENLESS"/>
    <property type="match status" value="1"/>
</dbReference>
<dbReference type="GO" id="GO:0005886">
    <property type="term" value="C:plasma membrane"/>
    <property type="evidence" value="ECO:0007669"/>
    <property type="project" value="TreeGrafter"/>
</dbReference>
<feature type="region of interest" description="Disordered" evidence="3">
    <location>
        <begin position="269"/>
        <end position="308"/>
    </location>
</feature>
<feature type="compositionally biased region" description="Basic and acidic residues" evidence="3">
    <location>
        <begin position="789"/>
        <end position="798"/>
    </location>
</feature>
<dbReference type="SMART" id="SM00229">
    <property type="entry name" value="RasGEFN"/>
    <property type="match status" value="1"/>
</dbReference>
<name>A0A6A6NVE9_9PEZI</name>
<feature type="region of interest" description="Disordered" evidence="3">
    <location>
        <begin position="1"/>
        <end position="54"/>
    </location>
</feature>
<feature type="compositionally biased region" description="Polar residues" evidence="3">
    <location>
        <begin position="649"/>
        <end position="666"/>
    </location>
</feature>
<dbReference type="SUPFAM" id="SSF48366">
    <property type="entry name" value="Ras GEF"/>
    <property type="match status" value="1"/>
</dbReference>
<evidence type="ECO:0000256" key="3">
    <source>
        <dbReference type="SAM" id="MobiDB-lite"/>
    </source>
</evidence>
<proteinExistence type="predicted"/>
<evidence type="ECO:0000256" key="2">
    <source>
        <dbReference type="PROSITE-ProRule" id="PRU00168"/>
    </source>
</evidence>
<dbReference type="PANTHER" id="PTHR23113">
    <property type="entry name" value="GUANINE NUCLEOTIDE EXCHANGE FACTOR"/>
    <property type="match status" value="1"/>
</dbReference>
<keyword evidence="7" id="KW-1185">Reference proteome</keyword>
<dbReference type="InterPro" id="IPR001895">
    <property type="entry name" value="RASGEF_cat_dom"/>
</dbReference>
<keyword evidence="1 2" id="KW-0344">Guanine-nucleotide releasing factor</keyword>
<dbReference type="InterPro" id="IPR000651">
    <property type="entry name" value="Ras-like_Gua-exchang_fac_N"/>
</dbReference>
<reference evidence="6" key="1">
    <citation type="journal article" date="2020" name="Stud. Mycol.">
        <title>101 Dothideomycetes genomes: a test case for predicting lifestyles and emergence of pathogens.</title>
        <authorList>
            <person name="Haridas S."/>
            <person name="Albert R."/>
            <person name="Binder M."/>
            <person name="Bloem J."/>
            <person name="Labutti K."/>
            <person name="Salamov A."/>
            <person name="Andreopoulos B."/>
            <person name="Baker S."/>
            <person name="Barry K."/>
            <person name="Bills G."/>
            <person name="Bluhm B."/>
            <person name="Cannon C."/>
            <person name="Castanera R."/>
            <person name="Culley D."/>
            <person name="Daum C."/>
            <person name="Ezra D."/>
            <person name="Gonzalez J."/>
            <person name="Henrissat B."/>
            <person name="Kuo A."/>
            <person name="Liang C."/>
            <person name="Lipzen A."/>
            <person name="Lutzoni F."/>
            <person name="Magnuson J."/>
            <person name="Mondo S."/>
            <person name="Nolan M."/>
            <person name="Ohm R."/>
            <person name="Pangilinan J."/>
            <person name="Park H.-J."/>
            <person name="Ramirez L."/>
            <person name="Alfaro M."/>
            <person name="Sun H."/>
            <person name="Tritt A."/>
            <person name="Yoshinaga Y."/>
            <person name="Zwiers L.-H."/>
            <person name="Turgeon B."/>
            <person name="Goodwin S."/>
            <person name="Spatafora J."/>
            <person name="Crous P."/>
            <person name="Grigoriev I."/>
        </authorList>
    </citation>
    <scope>NUCLEOTIDE SEQUENCE</scope>
    <source>
        <strain evidence="6">ATCC 16933</strain>
    </source>
</reference>
<feature type="region of interest" description="Disordered" evidence="3">
    <location>
        <begin position="783"/>
        <end position="821"/>
    </location>
</feature>
<dbReference type="PROSITE" id="PS50212">
    <property type="entry name" value="RASGEF_NTER"/>
    <property type="match status" value="1"/>
</dbReference>
<sequence length="1420" mass="156437">MTRASVLSRRHSDAYAHSSPRFTKRSTADKPASRGSALTSSGTTPTPTPTPTTMPAILQMYDSLTANPDDSSIVRFSPSTGDIVAATPSRLIAHITSPSFLDYELLSDFFLTFRGFTSSTDLATYLIARLKWAVYRADDFGRIVRVRTFVALRHWILNYFVDDFVPSYDLRLYFCELVNELARELRRRSDGGGGDLKIVGELKKCWRRTCALYWENPLALNGRELPDDDIVPGGWFPSGESSSFALVEPLSIPNAPDRETVLQEGTIGQGGALHAPLSGKADSRHLAQPSTSSAPFSSQHNEAAPVSPISERSLQALSCSIPVRPLLRADPGGDRPLYPHPVPVGPSMSPNHAASSKPSRPSHSHSHKRSGSFSDALRDHRAPLPLSKATKPPSINVPFPGSLVRGAVFHPGSPFIDVKPMSSNRPVKAFTDAEANELLKPSLGSTPGVRRILGSVRRVLSSKQPGGSGTVHGGHADQQSNTPAAKDHGGAYSANIELSKRPDRARPRLRIDLLAAKVEASFKEAIREEETKPERQRYLHTGSFSDGRNNYLNVPPRNQSLNPPTGRRFHSNVTAGSRSIVIMDDTGPIDFPFMSGALPIDVKDLKSFYPQRSLPGGTKPTRVPVSARLTRGTEPHSSHLSSLERVLGSTPTTQTRSGDTVTKDSIVSGNNLSERSFWFPRRTKSVSTMRSQTNSLRRLASYHSGMTSSNYGQGFGTKSGGGMYSFHGPEENTPEVKPLRPLRRRPGGDLRAAHNVHDLEHIQRPRSTGSISDHTLSLPNSIVYTPNDMRSHSVERAASDPGAESAGEATNVEKPSISRRRLSLMETRSSQPNMRPSFEAEVAKLAALPDSDEDGGIESALMKLEGRYKKRTQEARNASSGADGDETEGHKDAHTPDRHVRSRSEGTSHGTVTQASANSDHRLQQALSFQMSPSSTDLISPQIAVQSRSMAESEESYSSIPLLERGLSDASAMKRVRYSQQWARSRTPNIAAPGEPIHSQPDQSITSPNSSLEYVEETESMKRIPKGSTMPKSPMNGSFLLEEDRDLSDLSSDLSSEVLDDSETASHGVRSFFDDEPANVDDQHEVFTHPLRHPPTPPLTAKTRTHPSPKSPAGNVHEGQSAPDLITKQRDGAQARPPQKQVTSPGISEHRPPVQKDTSRPSAHLPFVLAYDSETLAQQFTIIEKDALEEIDWKELIELRWKHSSPSIRDWVEYLRTQDPRGVDVVIARFNLMVKWAVSECVMTENIEERVACIVKYIHIAAKCREIRNYATMYQITIALLSADCSRLAKTWELVPAADMKTLKELESLVQPVRNFHNLRVEMETGRIEAGCIPFIGIYTRDLVYNAQKPPYLKSPRADAEPLVNFERHHTSATIVKSLLRLLEASSKYQFKPDPTIISKCLWMAALSDEEITSQSRKLE</sequence>
<dbReference type="PROSITE" id="PS50009">
    <property type="entry name" value="RASGEF_CAT"/>
    <property type="match status" value="1"/>
</dbReference>
<feature type="region of interest" description="Disordered" evidence="3">
    <location>
        <begin position="988"/>
        <end position="1066"/>
    </location>
</feature>
<feature type="compositionally biased region" description="Basic and acidic residues" evidence="3">
    <location>
        <begin position="887"/>
        <end position="906"/>
    </location>
</feature>
<organism evidence="6 7">
    <name type="scientific">Lineolata rhizophorae</name>
    <dbReference type="NCBI Taxonomy" id="578093"/>
    <lineage>
        <taxon>Eukaryota</taxon>
        <taxon>Fungi</taxon>
        <taxon>Dikarya</taxon>
        <taxon>Ascomycota</taxon>
        <taxon>Pezizomycotina</taxon>
        <taxon>Dothideomycetes</taxon>
        <taxon>Dothideomycetes incertae sedis</taxon>
        <taxon>Lineolatales</taxon>
        <taxon>Lineolataceae</taxon>
        <taxon>Lineolata</taxon>
    </lineage>
</organism>
<dbReference type="InterPro" id="IPR008937">
    <property type="entry name" value="Ras-like_GEF"/>
</dbReference>
<dbReference type="SMART" id="SM00147">
    <property type="entry name" value="RasGEF"/>
    <property type="match status" value="1"/>
</dbReference>
<dbReference type="Gene3D" id="1.20.870.10">
    <property type="entry name" value="Son of sevenless (SoS) protein Chain: S domain 1"/>
    <property type="match status" value="1"/>
</dbReference>
<feature type="compositionally biased region" description="Polar residues" evidence="3">
    <location>
        <begin position="288"/>
        <end position="301"/>
    </location>
</feature>
<gene>
    <name evidence="6" type="ORF">BDY21DRAFT_350215</name>
</gene>
<dbReference type="InterPro" id="IPR036964">
    <property type="entry name" value="RASGEF_cat_dom_sf"/>
</dbReference>
<accession>A0A6A6NVE9</accession>
<feature type="domain" description="Ras-GEF" evidence="4">
    <location>
        <begin position="1172"/>
        <end position="1417"/>
    </location>
</feature>
<dbReference type="GO" id="GO:0007265">
    <property type="term" value="P:Ras protein signal transduction"/>
    <property type="evidence" value="ECO:0007669"/>
    <property type="project" value="TreeGrafter"/>
</dbReference>
<evidence type="ECO:0008006" key="8">
    <source>
        <dbReference type="Google" id="ProtNLM"/>
    </source>
</evidence>
<feature type="region of interest" description="Disordered" evidence="3">
    <location>
        <begin position="870"/>
        <end position="919"/>
    </location>
</feature>
<feature type="compositionally biased region" description="Basic residues" evidence="3">
    <location>
        <begin position="360"/>
        <end position="370"/>
    </location>
</feature>
<dbReference type="Pfam" id="PF00617">
    <property type="entry name" value="RasGEF"/>
    <property type="match status" value="1"/>
</dbReference>
<feature type="region of interest" description="Disordered" evidence="3">
    <location>
        <begin position="1087"/>
        <end position="1160"/>
    </location>
</feature>
<dbReference type="Gene3D" id="1.10.840.10">
    <property type="entry name" value="Ras guanine-nucleotide exchange factors catalytic domain"/>
    <property type="match status" value="1"/>
</dbReference>
<evidence type="ECO:0000259" key="5">
    <source>
        <dbReference type="PROSITE" id="PS50212"/>
    </source>
</evidence>
<evidence type="ECO:0000256" key="1">
    <source>
        <dbReference type="ARBA" id="ARBA00022658"/>
    </source>
</evidence>
<dbReference type="InterPro" id="IPR023578">
    <property type="entry name" value="Ras_GEF_dom_sf"/>
</dbReference>
<evidence type="ECO:0000313" key="6">
    <source>
        <dbReference type="EMBL" id="KAF2455233.1"/>
    </source>
</evidence>
<protein>
    <recommendedName>
        <fullName evidence="8">Ras guanine nucleotide exchange factor domain-containing protein</fullName>
    </recommendedName>
</protein>
<dbReference type="Pfam" id="PF00618">
    <property type="entry name" value="RasGEF_N"/>
    <property type="match status" value="1"/>
</dbReference>
<dbReference type="CDD" id="cd06224">
    <property type="entry name" value="REM"/>
    <property type="match status" value="1"/>
</dbReference>
<feature type="region of interest" description="Disordered" evidence="3">
    <location>
        <begin position="460"/>
        <end position="489"/>
    </location>
</feature>
<dbReference type="Proteomes" id="UP000799766">
    <property type="component" value="Unassembled WGS sequence"/>
</dbReference>
<feature type="compositionally biased region" description="Polar residues" evidence="3">
    <location>
        <begin position="1000"/>
        <end position="1012"/>
    </location>
</feature>
<dbReference type="GO" id="GO:0005085">
    <property type="term" value="F:guanyl-nucleotide exchange factor activity"/>
    <property type="evidence" value="ECO:0007669"/>
    <property type="project" value="UniProtKB-KW"/>
</dbReference>
<dbReference type="OrthoDB" id="10254377at2759"/>
<feature type="region of interest" description="Disordered" evidence="3">
    <location>
        <begin position="630"/>
        <end position="666"/>
    </location>
</feature>
<feature type="domain" description="N-terminal Ras-GEF" evidence="5">
    <location>
        <begin position="79"/>
        <end position="203"/>
    </location>
</feature>
<evidence type="ECO:0000313" key="7">
    <source>
        <dbReference type="Proteomes" id="UP000799766"/>
    </source>
</evidence>